<evidence type="ECO:0000256" key="1">
    <source>
        <dbReference type="ARBA" id="ARBA00004651"/>
    </source>
</evidence>
<evidence type="ECO:0000256" key="15">
    <source>
        <dbReference type="ARBA" id="ARBA00031887"/>
    </source>
</evidence>
<evidence type="ECO:0000256" key="12">
    <source>
        <dbReference type="ARBA" id="ARBA00025694"/>
    </source>
</evidence>
<dbReference type="GO" id="GO:0019646">
    <property type="term" value="P:aerobic electron transport chain"/>
    <property type="evidence" value="ECO:0007669"/>
    <property type="project" value="TreeGrafter"/>
</dbReference>
<dbReference type="NCBIfam" id="TIGR02847">
    <property type="entry name" value="CyoD"/>
    <property type="match status" value="1"/>
</dbReference>
<evidence type="ECO:0000256" key="18">
    <source>
        <dbReference type="SAM" id="Phobius"/>
    </source>
</evidence>
<dbReference type="Proteomes" id="UP000325161">
    <property type="component" value="Chromosome"/>
</dbReference>
<evidence type="ECO:0000256" key="9">
    <source>
        <dbReference type="ARBA" id="ARBA00022989"/>
    </source>
</evidence>
<evidence type="ECO:0000256" key="2">
    <source>
        <dbReference type="ARBA" id="ARBA00008079"/>
    </source>
</evidence>
<dbReference type="EMBL" id="CP043046">
    <property type="protein sequence ID" value="QEI06377.1"/>
    <property type="molecule type" value="Genomic_DNA"/>
</dbReference>
<evidence type="ECO:0000256" key="10">
    <source>
        <dbReference type="ARBA" id="ARBA00023002"/>
    </source>
</evidence>
<dbReference type="Pfam" id="PF03626">
    <property type="entry name" value="COX4_pro"/>
    <property type="match status" value="1"/>
</dbReference>
<keyword evidence="9 18" id="KW-1133">Transmembrane helix</keyword>
<evidence type="ECO:0000313" key="20">
    <source>
        <dbReference type="Proteomes" id="UP000325161"/>
    </source>
</evidence>
<dbReference type="PANTHER" id="PTHR36835">
    <property type="entry name" value="CYTOCHROME BO(3) UBIQUINOL OXIDASE SUBUNIT 4"/>
    <property type="match status" value="1"/>
</dbReference>
<dbReference type="PANTHER" id="PTHR36835:SF1">
    <property type="entry name" value="CYTOCHROME BO(3) UBIQUINOL OXIDASE SUBUNIT 4"/>
    <property type="match status" value="1"/>
</dbReference>
<dbReference type="InterPro" id="IPR005171">
    <property type="entry name" value="Cyt_c_oxidase_su4_prok"/>
</dbReference>
<keyword evidence="6" id="KW-1003">Cell membrane</keyword>
<keyword evidence="8" id="KW-0249">Electron transport</keyword>
<name>A0A5C0B147_9BURK</name>
<evidence type="ECO:0000256" key="4">
    <source>
        <dbReference type="ARBA" id="ARBA00014689"/>
    </source>
</evidence>
<sequence>MGHAANPHTSTTRAGESHGSAKSYRTGFLLSALLTIVPFMLVMYPVLSRPSTMLVLVGFAVAQIVVQLVYFLHMNRSSEGGWNLASFVFTLVILFIVVALSIWIIWSMHFHMMIN</sequence>
<organism evidence="19 20">
    <name type="scientific">Pigmentiphaga aceris</name>
    <dbReference type="NCBI Taxonomy" id="1940612"/>
    <lineage>
        <taxon>Bacteria</taxon>
        <taxon>Pseudomonadati</taxon>
        <taxon>Pseudomonadota</taxon>
        <taxon>Betaproteobacteria</taxon>
        <taxon>Burkholderiales</taxon>
        <taxon>Alcaligenaceae</taxon>
        <taxon>Pigmentiphaga</taxon>
    </lineage>
</organism>
<feature type="transmembrane region" description="Helical" evidence="18">
    <location>
        <begin position="27"/>
        <end position="47"/>
    </location>
</feature>
<evidence type="ECO:0000256" key="16">
    <source>
        <dbReference type="ARBA" id="ARBA00032185"/>
    </source>
</evidence>
<evidence type="ECO:0000256" key="17">
    <source>
        <dbReference type="SAM" id="MobiDB-lite"/>
    </source>
</evidence>
<keyword evidence="11 18" id="KW-0472">Membrane</keyword>
<dbReference type="GO" id="GO:0015078">
    <property type="term" value="F:proton transmembrane transporter activity"/>
    <property type="evidence" value="ECO:0007669"/>
    <property type="project" value="TreeGrafter"/>
</dbReference>
<comment type="function">
    <text evidence="12">Cytochrome bo(3) ubiquinol terminal oxidase is the component of the aerobic respiratory chain of E.coli that predominates when cells are grown at high aeration. Has proton pump activity across the membrane in addition to electron transfer, pumping 2 protons/electron.</text>
</comment>
<keyword evidence="20" id="KW-1185">Reference proteome</keyword>
<evidence type="ECO:0000256" key="7">
    <source>
        <dbReference type="ARBA" id="ARBA00022692"/>
    </source>
</evidence>
<dbReference type="InterPro" id="IPR050968">
    <property type="entry name" value="Cytochrome_c_oxidase_bac_sub4"/>
</dbReference>
<keyword evidence="7 18" id="KW-0812">Transmembrane</keyword>
<dbReference type="GO" id="GO:0009319">
    <property type="term" value="C:cytochrome o ubiquinol oxidase complex"/>
    <property type="evidence" value="ECO:0007669"/>
    <property type="project" value="TreeGrafter"/>
</dbReference>
<keyword evidence="5" id="KW-0813">Transport</keyword>
<reference evidence="19 20" key="1">
    <citation type="submission" date="2019-08" db="EMBL/GenBank/DDBJ databases">
        <title>Amphibian skin-associated Pigmentiphaga: genome sequence and occurrence across geography and hosts.</title>
        <authorList>
            <person name="Bletz M.C."/>
            <person name="Bunk B."/>
            <person name="Sproeer C."/>
            <person name="Biwer P."/>
            <person name="Reiter S."/>
            <person name="Rabemananjara F.C.E."/>
            <person name="Schulz S."/>
            <person name="Overmann J."/>
            <person name="Vences M."/>
        </authorList>
    </citation>
    <scope>NUCLEOTIDE SEQUENCE [LARGE SCALE GENOMIC DNA]</scope>
    <source>
        <strain evidence="19 20">Mada1488</strain>
    </source>
</reference>
<comment type="similarity">
    <text evidence="2">Belongs to the cytochrome c oxidase bacterial subunit 4 family.</text>
</comment>
<evidence type="ECO:0000256" key="6">
    <source>
        <dbReference type="ARBA" id="ARBA00022475"/>
    </source>
</evidence>
<evidence type="ECO:0000256" key="11">
    <source>
        <dbReference type="ARBA" id="ARBA00023136"/>
    </source>
</evidence>
<feature type="region of interest" description="Disordered" evidence="17">
    <location>
        <begin position="1"/>
        <end position="20"/>
    </location>
</feature>
<dbReference type="KEGG" id="pacr:FXN63_11450"/>
<evidence type="ECO:0000256" key="13">
    <source>
        <dbReference type="ARBA" id="ARBA00030071"/>
    </source>
</evidence>
<dbReference type="RefSeq" id="WP_148814925.1">
    <property type="nucleotide sequence ID" value="NZ_CP043046.1"/>
</dbReference>
<proteinExistence type="inferred from homology"/>
<evidence type="ECO:0000313" key="19">
    <source>
        <dbReference type="EMBL" id="QEI06377.1"/>
    </source>
</evidence>
<evidence type="ECO:0000256" key="3">
    <source>
        <dbReference type="ARBA" id="ARBA00011700"/>
    </source>
</evidence>
<dbReference type="GO" id="GO:0009486">
    <property type="term" value="F:cytochrome bo3 ubiquinol oxidase activity"/>
    <property type="evidence" value="ECO:0007669"/>
    <property type="project" value="InterPro"/>
</dbReference>
<feature type="transmembrane region" description="Helical" evidence="18">
    <location>
        <begin position="84"/>
        <end position="106"/>
    </location>
</feature>
<keyword evidence="10" id="KW-0560">Oxidoreductase</keyword>
<dbReference type="InterPro" id="IPR014210">
    <property type="entry name" value="Cyt_o_ubiqinol_oxidase_su4"/>
</dbReference>
<feature type="transmembrane region" description="Helical" evidence="18">
    <location>
        <begin position="53"/>
        <end position="72"/>
    </location>
</feature>
<dbReference type="GO" id="GO:0005886">
    <property type="term" value="C:plasma membrane"/>
    <property type="evidence" value="ECO:0007669"/>
    <property type="project" value="UniProtKB-SubCell"/>
</dbReference>
<evidence type="ECO:0000256" key="14">
    <source>
        <dbReference type="ARBA" id="ARBA00030211"/>
    </source>
</evidence>
<evidence type="ECO:0000256" key="8">
    <source>
        <dbReference type="ARBA" id="ARBA00022982"/>
    </source>
</evidence>
<dbReference type="GO" id="GO:0015990">
    <property type="term" value="P:electron transport coupled proton transport"/>
    <property type="evidence" value="ECO:0007669"/>
    <property type="project" value="InterPro"/>
</dbReference>
<evidence type="ECO:0000256" key="5">
    <source>
        <dbReference type="ARBA" id="ARBA00022448"/>
    </source>
</evidence>
<gene>
    <name evidence="19" type="primary">cyoD</name>
    <name evidence="19" type="ORF">FXN63_11450</name>
</gene>
<accession>A0A5C0B147</accession>
<protein>
    <recommendedName>
        <fullName evidence="4">Cytochrome bo(3) ubiquinol oxidase subunit 4</fullName>
    </recommendedName>
    <alternativeName>
        <fullName evidence="16">Cytochrome o ubiquinol oxidase subunit 4</fullName>
    </alternativeName>
    <alternativeName>
        <fullName evidence="13">Oxidase bo(3) subunit 4</fullName>
    </alternativeName>
    <alternativeName>
        <fullName evidence="14">Ubiquinol oxidase polypeptide IV</fullName>
    </alternativeName>
    <alternativeName>
        <fullName evidence="15">Ubiquinol oxidase subunit 4</fullName>
    </alternativeName>
</protein>
<comment type="subunit">
    <text evidence="3">Heterooctamer of two A chains, two B chains, two C chains and two D chains.</text>
</comment>
<dbReference type="AlphaFoldDB" id="A0A5C0B147"/>
<dbReference type="OrthoDB" id="2375888at2"/>
<comment type="subcellular location">
    <subcellularLocation>
        <location evidence="1">Cell membrane</location>
        <topology evidence="1">Multi-pass membrane protein</topology>
    </subcellularLocation>
</comment>